<dbReference type="Proteomes" id="UP001338582">
    <property type="component" value="Chromosome 3"/>
</dbReference>
<feature type="region of interest" description="Disordered" evidence="9">
    <location>
        <begin position="1"/>
        <end position="27"/>
    </location>
</feature>
<reference evidence="11 12" key="1">
    <citation type="submission" date="2023-10" db="EMBL/GenBank/DDBJ databases">
        <title>Draft Genome Sequence of Candida saopaulonensis from a very Premature Infant with Sepsis.</title>
        <authorList>
            <person name="Ning Y."/>
            <person name="Dai R."/>
            <person name="Xiao M."/>
            <person name="Xu Y."/>
            <person name="Yan Q."/>
            <person name="Zhang L."/>
        </authorList>
    </citation>
    <scope>NUCLEOTIDE SEQUENCE [LARGE SCALE GENOMIC DNA]</scope>
    <source>
        <strain evidence="11 12">19XY460</strain>
    </source>
</reference>
<evidence type="ECO:0000256" key="4">
    <source>
        <dbReference type="ARBA" id="ARBA00022490"/>
    </source>
</evidence>
<dbReference type="SMART" id="SM00948">
    <property type="entry name" value="Proteasome_A_N"/>
    <property type="match status" value="1"/>
</dbReference>
<comment type="subunit">
    <text evidence="7">The 26S proteasome consists of a 20S proteasome core and two 19S regulatory subunits. The 20S proteasome core is composed of 28 subunits that are arranged in four stacked rings, resulting in a barrel-shaped structure. The two end rings are each formed by seven alpha subunits, and the two central rings are each formed by seven beta subunits. The catalytic chamber with the active sites is on the inside of the barrel.</text>
</comment>
<dbReference type="InterPro" id="IPR023332">
    <property type="entry name" value="Proteasome_alpha-type"/>
</dbReference>
<evidence type="ECO:0000256" key="9">
    <source>
        <dbReference type="SAM" id="MobiDB-lite"/>
    </source>
</evidence>
<evidence type="ECO:0000256" key="1">
    <source>
        <dbReference type="ARBA" id="ARBA00003542"/>
    </source>
</evidence>
<dbReference type="InterPro" id="IPR000426">
    <property type="entry name" value="Proteasome_asu_N"/>
</dbReference>
<dbReference type="EMBL" id="CP138896">
    <property type="protein sequence ID" value="WPK24943.1"/>
    <property type="molecule type" value="Genomic_DNA"/>
</dbReference>
<evidence type="ECO:0000313" key="11">
    <source>
        <dbReference type="EMBL" id="WPK24943.1"/>
    </source>
</evidence>
<dbReference type="KEGG" id="asau:88173307"/>
<accession>A0AAX4H8X7</accession>
<evidence type="ECO:0000313" key="12">
    <source>
        <dbReference type="Proteomes" id="UP001338582"/>
    </source>
</evidence>
<dbReference type="GO" id="GO:0005737">
    <property type="term" value="C:cytoplasm"/>
    <property type="evidence" value="ECO:0007669"/>
    <property type="project" value="UniProtKB-SubCell"/>
</dbReference>
<dbReference type="Gene3D" id="3.60.20.10">
    <property type="entry name" value="Glutamine Phosphoribosylpyrophosphate, subunit 1, domain 1"/>
    <property type="match status" value="1"/>
</dbReference>
<dbReference type="FunFam" id="3.60.20.10:FF:000015">
    <property type="entry name" value="Proteasome subunit alpha type-5"/>
    <property type="match status" value="1"/>
</dbReference>
<dbReference type="NCBIfam" id="NF003075">
    <property type="entry name" value="PRK03996.1"/>
    <property type="match status" value="1"/>
</dbReference>
<dbReference type="GO" id="GO:0010499">
    <property type="term" value="P:proteasomal ubiquitin-independent protein catabolic process"/>
    <property type="evidence" value="ECO:0007669"/>
    <property type="project" value="UniProtKB-ARBA"/>
</dbReference>
<proteinExistence type="inferred from homology"/>
<feature type="domain" description="Proteasome alpha-type subunits" evidence="10">
    <location>
        <begin position="73"/>
        <end position="95"/>
    </location>
</feature>
<dbReference type="GO" id="GO:0043161">
    <property type="term" value="P:proteasome-mediated ubiquitin-dependent protein catabolic process"/>
    <property type="evidence" value="ECO:0007669"/>
    <property type="project" value="InterPro"/>
</dbReference>
<dbReference type="InterPro" id="IPR033812">
    <property type="entry name" value="Proteasome_alpha_type_5"/>
</dbReference>
<dbReference type="AlphaFoldDB" id="A0AAX4H8X7"/>
<comment type="function">
    <text evidence="1">The proteasome degrades poly-ubiquitinated proteins in the cytoplasm and in the nucleus. It is essential for the regulated turnover of proteins and for the removal of misfolded proteins. The proteasome is a multicatalytic proteinase complex that is characterized by its ability to cleave peptides with Arg, Phe, Tyr, Leu, and Glu adjacent to the leaving group at neutral or slightly basic pH. It has an ATP-dependent proteolytic activity.</text>
</comment>
<dbReference type="PROSITE" id="PS00388">
    <property type="entry name" value="PROTEASOME_ALPHA_1"/>
    <property type="match status" value="1"/>
</dbReference>
<evidence type="ECO:0000256" key="6">
    <source>
        <dbReference type="ARBA" id="ARBA00023242"/>
    </source>
</evidence>
<keyword evidence="6" id="KW-0539">Nucleus</keyword>
<dbReference type="InterPro" id="IPR029055">
    <property type="entry name" value="Ntn_hydrolases_N"/>
</dbReference>
<dbReference type="PROSITE" id="PS51475">
    <property type="entry name" value="PROTEASOME_ALPHA_2"/>
    <property type="match status" value="1"/>
</dbReference>
<evidence type="ECO:0000256" key="3">
    <source>
        <dbReference type="ARBA" id="ARBA00004496"/>
    </source>
</evidence>
<sequence length="319" mass="35580">MRETDKHKNKIKIRKESKPPPAFSSTISSVQQFHTNPPRTILHTFRAATYYHYLHIYKPHIHTSIMFLTRSEYDRGVSTFSPEGRLFQVEYSLEAIKLGSTAIGILTSEGVILGVEKRVTSPLLESSSIEKIVEIDSHIGCTMSGLTADARSMIDHARVSCLTHNLYYDESMQVESLTQSVCDLALRFGEGASGEKRLMSRPFGVALLIAGIDEKGPQLYHAEPSGTFYKYDAKAIGLGSEGAQTELQNEYHKSLTLKEAELLALKILKQVMEEKLDCKNAQLASVTKEGGFKVYEDERTDALIKELNETTVDETAEAL</sequence>
<evidence type="ECO:0000256" key="5">
    <source>
        <dbReference type="ARBA" id="ARBA00022942"/>
    </source>
</evidence>
<dbReference type="GO" id="GO:0019773">
    <property type="term" value="C:proteasome core complex, alpha-subunit complex"/>
    <property type="evidence" value="ECO:0007669"/>
    <property type="project" value="UniProtKB-UniRule"/>
</dbReference>
<name>A0AAX4H8X7_9ASCO</name>
<keyword evidence="12" id="KW-1185">Reference proteome</keyword>
<organism evidence="11 12">
    <name type="scientific">Australozyma saopauloensis</name>
    <dbReference type="NCBI Taxonomy" id="291208"/>
    <lineage>
        <taxon>Eukaryota</taxon>
        <taxon>Fungi</taxon>
        <taxon>Dikarya</taxon>
        <taxon>Ascomycota</taxon>
        <taxon>Saccharomycotina</taxon>
        <taxon>Pichiomycetes</taxon>
        <taxon>Metschnikowiaceae</taxon>
        <taxon>Australozyma</taxon>
    </lineage>
</organism>
<dbReference type="SUPFAM" id="SSF56235">
    <property type="entry name" value="N-terminal nucleophile aminohydrolases (Ntn hydrolases)"/>
    <property type="match status" value="1"/>
</dbReference>
<gene>
    <name evidence="11" type="ORF">PUMCH_002242</name>
</gene>
<evidence type="ECO:0000256" key="2">
    <source>
        <dbReference type="ARBA" id="ARBA00004123"/>
    </source>
</evidence>
<dbReference type="GO" id="GO:0005634">
    <property type="term" value="C:nucleus"/>
    <property type="evidence" value="ECO:0007669"/>
    <property type="project" value="UniProtKB-SubCell"/>
</dbReference>
<keyword evidence="5 8" id="KW-0647">Proteasome</keyword>
<protein>
    <recommendedName>
        <fullName evidence="10">Proteasome alpha-type subunits domain-containing protein</fullName>
    </recommendedName>
</protein>
<comment type="similarity">
    <text evidence="8">Belongs to the peptidase T1A family.</text>
</comment>
<evidence type="ECO:0000256" key="8">
    <source>
        <dbReference type="PROSITE-ProRule" id="PRU00808"/>
    </source>
</evidence>
<dbReference type="InterPro" id="IPR001353">
    <property type="entry name" value="Proteasome_sua/b"/>
</dbReference>
<dbReference type="GeneID" id="88173307"/>
<dbReference type="PANTHER" id="PTHR11599">
    <property type="entry name" value="PROTEASOME SUBUNIT ALPHA/BETA"/>
    <property type="match status" value="1"/>
</dbReference>
<dbReference type="InterPro" id="IPR050115">
    <property type="entry name" value="Proteasome_alpha"/>
</dbReference>
<keyword evidence="4" id="KW-0963">Cytoplasm</keyword>
<comment type="subcellular location">
    <subcellularLocation>
        <location evidence="3">Cytoplasm</location>
    </subcellularLocation>
    <subcellularLocation>
        <location evidence="2">Nucleus</location>
    </subcellularLocation>
</comment>
<dbReference type="Pfam" id="PF00227">
    <property type="entry name" value="Proteasome"/>
    <property type="match status" value="1"/>
</dbReference>
<evidence type="ECO:0000259" key="10">
    <source>
        <dbReference type="PROSITE" id="PS00388"/>
    </source>
</evidence>
<evidence type="ECO:0000256" key="7">
    <source>
        <dbReference type="ARBA" id="ARBA00026071"/>
    </source>
</evidence>
<dbReference type="Pfam" id="PF10584">
    <property type="entry name" value="Proteasome_A_N"/>
    <property type="match status" value="1"/>
</dbReference>
<dbReference type="RefSeq" id="XP_062877326.1">
    <property type="nucleotide sequence ID" value="XM_063021256.1"/>
</dbReference>
<dbReference type="CDD" id="cd03753">
    <property type="entry name" value="proteasome_alpha_type_5"/>
    <property type="match status" value="1"/>
</dbReference>